<dbReference type="AlphaFoldDB" id="A0A2K2CTM4"/>
<gene>
    <name evidence="1" type="ORF">BRADI_4g41505v3</name>
</gene>
<proteinExistence type="predicted"/>
<evidence type="ECO:0000313" key="3">
    <source>
        <dbReference type="Proteomes" id="UP000008810"/>
    </source>
</evidence>
<keyword evidence="3" id="KW-1185">Reference proteome</keyword>
<sequence>LASAGALPRDVAGGCFRPLRAPLAVVDSPYVRAKQAQLTQFTSIYNYTIEGQADEIAADDTCSLIFRTTTHL</sequence>
<accession>A0A2K2CTM4</accession>
<dbReference type="EnsemblPlants" id="PNT65380">
    <property type="protein sequence ID" value="PNT65380"/>
    <property type="gene ID" value="BRADI_4g41505v3"/>
</dbReference>
<dbReference type="Proteomes" id="UP000008810">
    <property type="component" value="Chromosome 4"/>
</dbReference>
<reference evidence="1 2" key="1">
    <citation type="journal article" date="2010" name="Nature">
        <title>Genome sequencing and analysis of the model grass Brachypodium distachyon.</title>
        <authorList>
            <consortium name="International Brachypodium Initiative"/>
        </authorList>
    </citation>
    <scope>NUCLEOTIDE SEQUENCE [LARGE SCALE GENOMIC DNA]</scope>
    <source>
        <strain evidence="1 2">Bd21</strain>
    </source>
</reference>
<dbReference type="EMBL" id="CM000883">
    <property type="protein sequence ID" value="PNT65380.1"/>
    <property type="molecule type" value="Genomic_DNA"/>
</dbReference>
<reference evidence="1" key="2">
    <citation type="submission" date="2017-06" db="EMBL/GenBank/DDBJ databases">
        <title>WGS assembly of Brachypodium distachyon.</title>
        <authorList>
            <consortium name="The International Brachypodium Initiative"/>
            <person name="Lucas S."/>
            <person name="Harmon-Smith M."/>
            <person name="Lail K."/>
            <person name="Tice H."/>
            <person name="Grimwood J."/>
            <person name="Bruce D."/>
            <person name="Barry K."/>
            <person name="Shu S."/>
            <person name="Lindquist E."/>
            <person name="Wang M."/>
            <person name="Pitluck S."/>
            <person name="Vogel J.P."/>
            <person name="Garvin D.F."/>
            <person name="Mockler T.C."/>
            <person name="Schmutz J."/>
            <person name="Rokhsar D."/>
            <person name="Bevan M.W."/>
        </authorList>
    </citation>
    <scope>NUCLEOTIDE SEQUENCE</scope>
    <source>
        <strain evidence="1">Bd21</strain>
    </source>
</reference>
<dbReference type="Gramene" id="PNT65380">
    <property type="protein sequence ID" value="PNT65380"/>
    <property type="gene ID" value="BRADI_4g41505v3"/>
</dbReference>
<dbReference type="InParanoid" id="A0A2K2CTM4"/>
<organism evidence="1">
    <name type="scientific">Brachypodium distachyon</name>
    <name type="common">Purple false brome</name>
    <name type="synonym">Trachynia distachya</name>
    <dbReference type="NCBI Taxonomy" id="15368"/>
    <lineage>
        <taxon>Eukaryota</taxon>
        <taxon>Viridiplantae</taxon>
        <taxon>Streptophyta</taxon>
        <taxon>Embryophyta</taxon>
        <taxon>Tracheophyta</taxon>
        <taxon>Spermatophyta</taxon>
        <taxon>Magnoliopsida</taxon>
        <taxon>Liliopsida</taxon>
        <taxon>Poales</taxon>
        <taxon>Poaceae</taxon>
        <taxon>BOP clade</taxon>
        <taxon>Pooideae</taxon>
        <taxon>Stipodae</taxon>
        <taxon>Brachypodieae</taxon>
        <taxon>Brachypodium</taxon>
    </lineage>
</organism>
<name>A0A2K2CTM4_BRADI</name>
<feature type="non-terminal residue" evidence="1">
    <location>
        <position position="1"/>
    </location>
</feature>
<reference evidence="2" key="3">
    <citation type="submission" date="2018-08" db="UniProtKB">
        <authorList>
            <consortium name="EnsemblPlants"/>
        </authorList>
    </citation>
    <scope>IDENTIFICATION</scope>
    <source>
        <strain evidence="2">cv. Bd21</strain>
    </source>
</reference>
<evidence type="ECO:0000313" key="2">
    <source>
        <dbReference type="EnsemblPlants" id="PNT65380"/>
    </source>
</evidence>
<evidence type="ECO:0000313" key="1">
    <source>
        <dbReference type="EMBL" id="PNT65380.1"/>
    </source>
</evidence>
<protein>
    <submittedName>
        <fullName evidence="1 2">Uncharacterized protein</fullName>
    </submittedName>
</protein>